<feature type="chain" id="PRO_5040295246" evidence="4">
    <location>
        <begin position="17"/>
        <end position="437"/>
    </location>
</feature>
<dbReference type="EMBL" id="CP099426">
    <property type="protein sequence ID" value="USW57085.1"/>
    <property type="molecule type" value="Genomic_DNA"/>
</dbReference>
<keyword evidence="2" id="KW-1015">Disulfide bond</keyword>
<feature type="disulfide bond" evidence="2">
    <location>
        <begin position="64"/>
        <end position="78"/>
    </location>
</feature>
<protein>
    <submittedName>
        <fullName evidence="6">Chitin-binding, type 1, Endochitinase-like superfamily</fullName>
    </submittedName>
</protein>
<evidence type="ECO:0000256" key="2">
    <source>
        <dbReference type="PROSITE-ProRule" id="PRU00261"/>
    </source>
</evidence>
<keyword evidence="4" id="KW-0732">Signal</keyword>
<accession>A0A9Q9B2N9</accession>
<dbReference type="OrthoDB" id="1193027at2759"/>
<feature type="compositionally biased region" description="Low complexity" evidence="3">
    <location>
        <begin position="194"/>
        <end position="214"/>
    </location>
</feature>
<evidence type="ECO:0000256" key="3">
    <source>
        <dbReference type="SAM" id="MobiDB-lite"/>
    </source>
</evidence>
<dbReference type="Pfam" id="PF00187">
    <property type="entry name" value="Chitin_bind_1"/>
    <property type="match status" value="1"/>
</dbReference>
<feature type="region of interest" description="Disordered" evidence="3">
    <location>
        <begin position="189"/>
        <end position="222"/>
    </location>
</feature>
<name>A0A9Q9B2N9_9PEZI</name>
<dbReference type="InterPro" id="IPR036861">
    <property type="entry name" value="Endochitinase-like_sf"/>
</dbReference>
<dbReference type="CDD" id="cd00035">
    <property type="entry name" value="ChtBD1"/>
    <property type="match status" value="1"/>
</dbReference>
<dbReference type="Gene3D" id="3.30.60.10">
    <property type="entry name" value="Endochitinase-like"/>
    <property type="match status" value="1"/>
</dbReference>
<keyword evidence="1 2" id="KW-0147">Chitin-binding</keyword>
<dbReference type="PROSITE" id="PS50941">
    <property type="entry name" value="CHIT_BIND_I_2"/>
    <property type="match status" value="1"/>
</dbReference>
<organism evidence="6 7">
    <name type="scientific">Septoria linicola</name>
    <dbReference type="NCBI Taxonomy" id="215465"/>
    <lineage>
        <taxon>Eukaryota</taxon>
        <taxon>Fungi</taxon>
        <taxon>Dikarya</taxon>
        <taxon>Ascomycota</taxon>
        <taxon>Pezizomycotina</taxon>
        <taxon>Dothideomycetes</taxon>
        <taxon>Dothideomycetidae</taxon>
        <taxon>Mycosphaerellales</taxon>
        <taxon>Mycosphaerellaceae</taxon>
        <taxon>Septoria</taxon>
    </lineage>
</organism>
<keyword evidence="7" id="KW-1185">Reference proteome</keyword>
<feature type="disulfide bond" evidence="2">
    <location>
        <begin position="59"/>
        <end position="71"/>
    </location>
</feature>
<sequence length="437" mass="44648">MLAILPLALVATLVAAIPHGHKHMHLHARHVGSSNLAGRDELPVDLWTGRCGGDTGLGCEKGSCCSQYGFCGTDPDYCGIGCQFGACDGNATGTAAPAAIASAHAQNASGISVVLATKRVTVTAAHDKPRVYSSALADVQSDAPAFNPAAPTYYQQPTTTLLTRLSSPAAAQTTIPPAYTAPAYTEVISSETEAPQSPTPAAAPTSTQAAAPSQFSATSNEGSGAGLGNSYKMYTGSGEVSAGWPAESEWASFDSAWSANLPTLSASCSQFNVADNTDSENADLKAAITSISSTSGIDSRFILAIIMQESKGCVRAPTTQYSVKNPGLMQSYQGVGTCNPGTAAAPQAVTPCPQSQIEQMIKDGVMGTVADGTSIASALKQAACDDVSKYFKAARIYNSGSVTGNDLSLGVATHCYASDIANRLTGWTSGSSSCTLN</sequence>
<dbReference type="PROSITE" id="PS00026">
    <property type="entry name" value="CHIT_BIND_I_1"/>
    <property type="match status" value="1"/>
</dbReference>
<reference evidence="6" key="1">
    <citation type="submission" date="2022-06" db="EMBL/GenBank/DDBJ databases">
        <title>Complete genome sequences of two strains of the flax pathogen Septoria linicola.</title>
        <authorList>
            <person name="Lapalu N."/>
            <person name="Simon A."/>
            <person name="Demenou B."/>
            <person name="Paumier D."/>
            <person name="Guillot M.-P."/>
            <person name="Gout L."/>
            <person name="Valade R."/>
        </authorList>
    </citation>
    <scope>NUCLEOTIDE SEQUENCE</scope>
    <source>
        <strain evidence="6">SE15195</strain>
    </source>
</reference>
<dbReference type="Gene3D" id="1.10.530.10">
    <property type="match status" value="1"/>
</dbReference>
<evidence type="ECO:0000256" key="1">
    <source>
        <dbReference type="ARBA" id="ARBA00022669"/>
    </source>
</evidence>
<evidence type="ECO:0000313" key="6">
    <source>
        <dbReference type="EMBL" id="USW57085.1"/>
    </source>
</evidence>
<feature type="domain" description="Chitin-binding type-1" evidence="5">
    <location>
        <begin position="48"/>
        <end position="89"/>
    </location>
</feature>
<evidence type="ECO:0000259" key="5">
    <source>
        <dbReference type="PROSITE" id="PS50941"/>
    </source>
</evidence>
<dbReference type="Proteomes" id="UP001056384">
    <property type="component" value="Chromosome 9"/>
</dbReference>
<evidence type="ECO:0000313" key="7">
    <source>
        <dbReference type="Proteomes" id="UP001056384"/>
    </source>
</evidence>
<dbReference type="SUPFAM" id="SSF57016">
    <property type="entry name" value="Plant lectins/antimicrobial peptides"/>
    <property type="match status" value="1"/>
</dbReference>
<dbReference type="InterPro" id="IPR018371">
    <property type="entry name" value="Chitin-binding_1_CS"/>
</dbReference>
<proteinExistence type="predicted"/>
<feature type="signal peptide" evidence="4">
    <location>
        <begin position="1"/>
        <end position="16"/>
    </location>
</feature>
<dbReference type="SMART" id="SM00270">
    <property type="entry name" value="ChtBD1"/>
    <property type="match status" value="1"/>
</dbReference>
<dbReference type="InterPro" id="IPR001002">
    <property type="entry name" value="Chitin-bd_1"/>
</dbReference>
<evidence type="ECO:0000256" key="4">
    <source>
        <dbReference type="SAM" id="SignalP"/>
    </source>
</evidence>
<dbReference type="AlphaFoldDB" id="A0A9Q9B2N9"/>
<gene>
    <name evidence="6" type="ORF">Slin15195_G104040</name>
</gene>
<dbReference type="GO" id="GO:0008061">
    <property type="term" value="F:chitin binding"/>
    <property type="evidence" value="ECO:0007669"/>
    <property type="project" value="UniProtKB-UniRule"/>
</dbReference>
<comment type="caution">
    <text evidence="2">Lacks conserved residue(s) required for the propagation of feature annotation.</text>
</comment>